<reference evidence="2" key="2">
    <citation type="journal article" date="2015" name="Fish Shellfish Immunol.">
        <title>Early steps in the European eel (Anguilla anguilla)-Vibrio vulnificus interaction in the gills: Role of the RtxA13 toxin.</title>
        <authorList>
            <person name="Callol A."/>
            <person name="Pajuelo D."/>
            <person name="Ebbesson L."/>
            <person name="Teles M."/>
            <person name="MacKenzie S."/>
            <person name="Amaro C."/>
        </authorList>
    </citation>
    <scope>NUCLEOTIDE SEQUENCE</scope>
</reference>
<proteinExistence type="predicted"/>
<evidence type="ECO:0000256" key="1">
    <source>
        <dbReference type="SAM" id="Phobius"/>
    </source>
</evidence>
<name>A0A0E9SIP3_ANGAN</name>
<keyword evidence="1" id="KW-0812">Transmembrane</keyword>
<keyword evidence="1" id="KW-1133">Transmembrane helix</keyword>
<feature type="transmembrane region" description="Helical" evidence="1">
    <location>
        <begin position="6"/>
        <end position="25"/>
    </location>
</feature>
<sequence>MFMIPIFKIYLYLFVLMCSFSSAGIGKRLNIFYLDGAIIQGICLPCREGCTDI</sequence>
<evidence type="ECO:0000313" key="2">
    <source>
        <dbReference type="EMBL" id="JAH41224.1"/>
    </source>
</evidence>
<accession>A0A0E9SIP3</accession>
<protein>
    <submittedName>
        <fullName evidence="2">Uncharacterized protein</fullName>
    </submittedName>
</protein>
<organism evidence="2">
    <name type="scientific">Anguilla anguilla</name>
    <name type="common">European freshwater eel</name>
    <name type="synonym">Muraena anguilla</name>
    <dbReference type="NCBI Taxonomy" id="7936"/>
    <lineage>
        <taxon>Eukaryota</taxon>
        <taxon>Metazoa</taxon>
        <taxon>Chordata</taxon>
        <taxon>Craniata</taxon>
        <taxon>Vertebrata</taxon>
        <taxon>Euteleostomi</taxon>
        <taxon>Actinopterygii</taxon>
        <taxon>Neopterygii</taxon>
        <taxon>Teleostei</taxon>
        <taxon>Anguilliformes</taxon>
        <taxon>Anguillidae</taxon>
        <taxon>Anguilla</taxon>
    </lineage>
</organism>
<keyword evidence="1" id="KW-0472">Membrane</keyword>
<reference evidence="2" key="1">
    <citation type="submission" date="2014-11" db="EMBL/GenBank/DDBJ databases">
        <authorList>
            <person name="Amaro Gonzalez C."/>
        </authorList>
    </citation>
    <scope>NUCLEOTIDE SEQUENCE</scope>
</reference>
<dbReference type="AlphaFoldDB" id="A0A0E9SIP3"/>
<dbReference type="EMBL" id="GBXM01067353">
    <property type="protein sequence ID" value="JAH41224.1"/>
    <property type="molecule type" value="Transcribed_RNA"/>
</dbReference>